<evidence type="ECO:0000313" key="3">
    <source>
        <dbReference type="Proteomes" id="UP000016935"/>
    </source>
</evidence>
<feature type="compositionally biased region" description="Low complexity" evidence="1">
    <location>
        <begin position="232"/>
        <end position="242"/>
    </location>
</feature>
<dbReference type="Proteomes" id="UP000016935">
    <property type="component" value="Unassembled WGS sequence"/>
</dbReference>
<name>R0J204_EXST2</name>
<dbReference type="GeneID" id="19404113"/>
<evidence type="ECO:0000256" key="1">
    <source>
        <dbReference type="SAM" id="MobiDB-lite"/>
    </source>
</evidence>
<reference evidence="2 3" key="2">
    <citation type="journal article" date="2013" name="PLoS Genet.">
        <title>Comparative genome structure, secondary metabolite, and effector coding capacity across Cochliobolus pathogens.</title>
        <authorList>
            <person name="Condon B.J."/>
            <person name="Leng Y."/>
            <person name="Wu D."/>
            <person name="Bushley K.E."/>
            <person name="Ohm R.A."/>
            <person name="Otillar R."/>
            <person name="Martin J."/>
            <person name="Schackwitz W."/>
            <person name="Grimwood J."/>
            <person name="MohdZainudin N."/>
            <person name="Xue C."/>
            <person name="Wang R."/>
            <person name="Manning V.A."/>
            <person name="Dhillon B."/>
            <person name="Tu Z.J."/>
            <person name="Steffenson B.J."/>
            <person name="Salamov A."/>
            <person name="Sun H."/>
            <person name="Lowry S."/>
            <person name="LaButti K."/>
            <person name="Han J."/>
            <person name="Copeland A."/>
            <person name="Lindquist E."/>
            <person name="Barry K."/>
            <person name="Schmutz J."/>
            <person name="Baker S.E."/>
            <person name="Ciuffetti L.M."/>
            <person name="Grigoriev I.V."/>
            <person name="Zhong S."/>
            <person name="Turgeon B.G."/>
        </authorList>
    </citation>
    <scope>NUCLEOTIDE SEQUENCE [LARGE SCALE GENOMIC DNA]</scope>
    <source>
        <strain evidence="3">28A</strain>
    </source>
</reference>
<feature type="region of interest" description="Disordered" evidence="1">
    <location>
        <begin position="183"/>
        <end position="248"/>
    </location>
</feature>
<keyword evidence="3" id="KW-1185">Reference proteome</keyword>
<feature type="region of interest" description="Disordered" evidence="1">
    <location>
        <begin position="317"/>
        <end position="348"/>
    </location>
</feature>
<proteinExistence type="predicted"/>
<feature type="compositionally biased region" description="Low complexity" evidence="1">
    <location>
        <begin position="317"/>
        <end position="326"/>
    </location>
</feature>
<feature type="compositionally biased region" description="Gly residues" evidence="1">
    <location>
        <begin position="13"/>
        <end position="38"/>
    </location>
</feature>
<feature type="region of interest" description="Disordered" evidence="1">
    <location>
        <begin position="12"/>
        <end position="38"/>
    </location>
</feature>
<feature type="region of interest" description="Disordered" evidence="1">
    <location>
        <begin position="271"/>
        <end position="292"/>
    </location>
</feature>
<accession>R0J204</accession>
<dbReference type="RefSeq" id="XP_008021279.1">
    <property type="nucleotide sequence ID" value="XM_008023088.1"/>
</dbReference>
<organism evidence="2 3">
    <name type="scientific">Exserohilum turcicum (strain 28A)</name>
    <name type="common">Northern leaf blight fungus</name>
    <name type="synonym">Setosphaeria turcica</name>
    <dbReference type="NCBI Taxonomy" id="671987"/>
    <lineage>
        <taxon>Eukaryota</taxon>
        <taxon>Fungi</taxon>
        <taxon>Dikarya</taxon>
        <taxon>Ascomycota</taxon>
        <taxon>Pezizomycotina</taxon>
        <taxon>Dothideomycetes</taxon>
        <taxon>Pleosporomycetidae</taxon>
        <taxon>Pleosporales</taxon>
        <taxon>Pleosporineae</taxon>
        <taxon>Pleosporaceae</taxon>
        <taxon>Exserohilum</taxon>
    </lineage>
</organism>
<dbReference type="AlphaFoldDB" id="R0J204"/>
<dbReference type="EMBL" id="KB908482">
    <property type="protein sequence ID" value="EOA90796.1"/>
    <property type="molecule type" value="Genomic_DNA"/>
</dbReference>
<feature type="compositionally biased region" description="Low complexity" evidence="1">
    <location>
        <begin position="194"/>
        <end position="220"/>
    </location>
</feature>
<dbReference type="HOGENOM" id="CLU_797313_0_0_1"/>
<gene>
    <name evidence="2" type="ORF">SETTUDRAFT_36305</name>
</gene>
<sequence>MRGCLARDVAPVEGGGGSGSGGGSHGGGGGGSGGEGGEGEGACSRRACAITAVSQERFCQAPAEAPANCLQLCIIHVDVIAISVPAVRRRPNCITLAHFVLAAGGAGAGAGAGAADPPPASGAHMLRRDVRQARGRREAGGRQAGKQQVSKQAGRQAGRSFPTCSAAGLGAKGLLFQTTSMHLPAPARSPAPSLPLSLPSTHPLTHSPTPSPTHTLTHTHTGSRRTRPPSPSSSSSSSHRSAPPLPAPGYSPGLAPWLLDLTLSPLAVLQASKQAPTPPPRRAQRSLTGRGALAAPNLAAGRSRSGCTMVLLVERPSCSKRPSPSCQASSGVPTILHDVTPDPAIRRP</sequence>
<evidence type="ECO:0000313" key="2">
    <source>
        <dbReference type="EMBL" id="EOA90796.1"/>
    </source>
</evidence>
<feature type="region of interest" description="Disordered" evidence="1">
    <location>
        <begin position="132"/>
        <end position="161"/>
    </location>
</feature>
<protein>
    <submittedName>
        <fullName evidence="2">Uncharacterized protein</fullName>
    </submittedName>
</protein>
<reference evidence="2 3" key="1">
    <citation type="journal article" date="2012" name="PLoS Pathog.">
        <title>Diverse lifestyles and strategies of plant pathogenesis encoded in the genomes of eighteen Dothideomycetes fungi.</title>
        <authorList>
            <person name="Ohm R.A."/>
            <person name="Feau N."/>
            <person name="Henrissat B."/>
            <person name="Schoch C.L."/>
            <person name="Horwitz B.A."/>
            <person name="Barry K.W."/>
            <person name="Condon B.J."/>
            <person name="Copeland A.C."/>
            <person name="Dhillon B."/>
            <person name="Glaser F."/>
            <person name="Hesse C.N."/>
            <person name="Kosti I."/>
            <person name="LaButti K."/>
            <person name="Lindquist E.A."/>
            <person name="Lucas S."/>
            <person name="Salamov A.A."/>
            <person name="Bradshaw R.E."/>
            <person name="Ciuffetti L."/>
            <person name="Hamelin R.C."/>
            <person name="Kema G.H.J."/>
            <person name="Lawrence C."/>
            <person name="Scott J.A."/>
            <person name="Spatafora J.W."/>
            <person name="Turgeon B.G."/>
            <person name="de Wit P.J.G.M."/>
            <person name="Zhong S."/>
            <person name="Goodwin S.B."/>
            <person name="Grigoriev I.V."/>
        </authorList>
    </citation>
    <scope>NUCLEOTIDE SEQUENCE [LARGE SCALE GENOMIC DNA]</scope>
    <source>
        <strain evidence="3">28A</strain>
    </source>
</reference>